<comment type="caution">
    <text evidence="2">The sequence shown here is derived from an EMBL/GenBank/DDBJ whole genome shotgun (WGS) entry which is preliminary data.</text>
</comment>
<feature type="domain" description="Shedu protein SduA C-terminal" evidence="1">
    <location>
        <begin position="95"/>
        <end position="259"/>
    </location>
</feature>
<protein>
    <recommendedName>
        <fullName evidence="1">Shedu protein SduA C-terminal domain-containing protein</fullName>
    </recommendedName>
</protein>
<organism evidence="2">
    <name type="scientific">marine sediment metagenome</name>
    <dbReference type="NCBI Taxonomy" id="412755"/>
    <lineage>
        <taxon>unclassified sequences</taxon>
        <taxon>metagenomes</taxon>
        <taxon>ecological metagenomes</taxon>
    </lineage>
</organism>
<feature type="non-terminal residue" evidence="2">
    <location>
        <position position="260"/>
    </location>
</feature>
<dbReference type="Pfam" id="PF14082">
    <property type="entry name" value="SduA_C"/>
    <property type="match status" value="1"/>
</dbReference>
<feature type="non-terminal residue" evidence="2">
    <location>
        <position position="1"/>
    </location>
</feature>
<reference evidence="2" key="1">
    <citation type="journal article" date="2014" name="Front. Microbiol.">
        <title>High frequency of phylogenetically diverse reductive dehalogenase-homologous genes in deep subseafloor sedimentary metagenomes.</title>
        <authorList>
            <person name="Kawai M."/>
            <person name="Futagami T."/>
            <person name="Toyoda A."/>
            <person name="Takaki Y."/>
            <person name="Nishi S."/>
            <person name="Hori S."/>
            <person name="Arai W."/>
            <person name="Tsubouchi T."/>
            <person name="Morono Y."/>
            <person name="Uchiyama I."/>
            <person name="Ito T."/>
            <person name="Fujiyama A."/>
            <person name="Inagaki F."/>
            <person name="Takami H."/>
        </authorList>
    </citation>
    <scope>NUCLEOTIDE SEQUENCE</scope>
    <source>
        <strain evidence="2">Expedition CK06-06</strain>
    </source>
</reference>
<evidence type="ECO:0000313" key="2">
    <source>
        <dbReference type="EMBL" id="GAJ11150.1"/>
    </source>
</evidence>
<dbReference type="EMBL" id="BARW01025670">
    <property type="protein sequence ID" value="GAJ11150.1"/>
    <property type="molecule type" value="Genomic_DNA"/>
</dbReference>
<gene>
    <name evidence="2" type="ORF">S12H4_42025</name>
</gene>
<accession>X1VPW3</accession>
<dbReference type="AlphaFoldDB" id="X1VPW3"/>
<sequence length="260" mass="30315">RKFYIGLNKLYKYSAGGIPRENVKYTIAKSDEIIKVPKDRKEIITKLLSSNFGKEIWQQLVIKKPNLATRLSYARIHHNRIQALKKFKKNLLENKDENYWQNFFTNNDWIFGYGLNYRFLNTLKDQPNYGGADYTGKGNQKGDYLLSSEAEIKFTVLVEIKKPDTPLLAISMKSKKGIRYRNGAWLLSRNLIGGVSQLQINCKTWMRKAYDPENIEKLSKKNIYTLNPKGILVIGNTNYLDNNREKIETFEAYRRSITNP</sequence>
<evidence type="ECO:0000259" key="1">
    <source>
        <dbReference type="Pfam" id="PF14082"/>
    </source>
</evidence>
<name>X1VPW3_9ZZZZ</name>
<proteinExistence type="predicted"/>
<dbReference type="InterPro" id="IPR025359">
    <property type="entry name" value="SduA_C"/>
</dbReference>